<reference evidence="1 2" key="1">
    <citation type="journal article" date="2024" name="BMC Genomics">
        <title>Genome assembly of redclaw crayfish (Cherax quadricarinatus) provides insights into its immune adaptation and hypoxia tolerance.</title>
        <authorList>
            <person name="Liu Z."/>
            <person name="Zheng J."/>
            <person name="Li H."/>
            <person name="Fang K."/>
            <person name="Wang S."/>
            <person name="He J."/>
            <person name="Zhou D."/>
            <person name="Weng S."/>
            <person name="Chi M."/>
            <person name="Gu Z."/>
            <person name="He J."/>
            <person name="Li F."/>
            <person name="Wang M."/>
        </authorList>
    </citation>
    <scope>NUCLEOTIDE SEQUENCE [LARGE SCALE GENOMIC DNA]</scope>
    <source>
        <strain evidence="1">ZL_2023a</strain>
    </source>
</reference>
<accession>A0AAW0WKP6</accession>
<protein>
    <submittedName>
        <fullName evidence="1">Uncharacterized protein</fullName>
    </submittedName>
</protein>
<proteinExistence type="predicted"/>
<name>A0AAW0WKP6_CHEQU</name>
<keyword evidence="2" id="KW-1185">Reference proteome</keyword>
<gene>
    <name evidence="1" type="ORF">OTU49_009249</name>
</gene>
<dbReference type="AlphaFoldDB" id="A0AAW0WKP6"/>
<sequence>MKFRPARYCRDQPRSKTRERLVLDPQSPGTVASQQQIHKALCHLEVVNLCLTASSPPPYNTLMSANRVPVTGQNYSIDRGQKVKLATLKLPLHTTKVDFQLQ</sequence>
<organism evidence="1 2">
    <name type="scientific">Cherax quadricarinatus</name>
    <name type="common">Australian red claw crayfish</name>
    <dbReference type="NCBI Taxonomy" id="27406"/>
    <lineage>
        <taxon>Eukaryota</taxon>
        <taxon>Metazoa</taxon>
        <taxon>Ecdysozoa</taxon>
        <taxon>Arthropoda</taxon>
        <taxon>Crustacea</taxon>
        <taxon>Multicrustacea</taxon>
        <taxon>Malacostraca</taxon>
        <taxon>Eumalacostraca</taxon>
        <taxon>Eucarida</taxon>
        <taxon>Decapoda</taxon>
        <taxon>Pleocyemata</taxon>
        <taxon>Astacidea</taxon>
        <taxon>Parastacoidea</taxon>
        <taxon>Parastacidae</taxon>
        <taxon>Cherax</taxon>
    </lineage>
</organism>
<dbReference type="Proteomes" id="UP001445076">
    <property type="component" value="Unassembled WGS sequence"/>
</dbReference>
<dbReference type="EMBL" id="JARKIK010000072">
    <property type="protein sequence ID" value="KAK8728364.1"/>
    <property type="molecule type" value="Genomic_DNA"/>
</dbReference>
<evidence type="ECO:0000313" key="2">
    <source>
        <dbReference type="Proteomes" id="UP001445076"/>
    </source>
</evidence>
<comment type="caution">
    <text evidence="1">The sequence shown here is derived from an EMBL/GenBank/DDBJ whole genome shotgun (WGS) entry which is preliminary data.</text>
</comment>
<evidence type="ECO:0000313" key="1">
    <source>
        <dbReference type="EMBL" id="KAK8728364.1"/>
    </source>
</evidence>